<dbReference type="AlphaFoldDB" id="A0A317DP20"/>
<organism evidence="2 3">
    <name type="scientific">Micromonospora sicca</name>
    <dbReference type="NCBI Taxonomy" id="2202420"/>
    <lineage>
        <taxon>Bacteria</taxon>
        <taxon>Bacillati</taxon>
        <taxon>Actinomycetota</taxon>
        <taxon>Actinomycetes</taxon>
        <taxon>Micromonosporales</taxon>
        <taxon>Micromonosporaceae</taxon>
        <taxon>Micromonospora</taxon>
    </lineage>
</organism>
<gene>
    <name evidence="2" type="ORF">DKT69_15785</name>
</gene>
<evidence type="ECO:0000313" key="2">
    <source>
        <dbReference type="EMBL" id="PWR14533.1"/>
    </source>
</evidence>
<evidence type="ECO:0000256" key="1">
    <source>
        <dbReference type="SAM" id="MobiDB-lite"/>
    </source>
</evidence>
<dbReference type="InterPro" id="IPR036162">
    <property type="entry name" value="Resolvase-like_N_sf"/>
</dbReference>
<dbReference type="GO" id="GO:0003677">
    <property type="term" value="F:DNA binding"/>
    <property type="evidence" value="ECO:0007669"/>
    <property type="project" value="InterPro"/>
</dbReference>
<reference evidence="2 3" key="1">
    <citation type="submission" date="2018-05" db="EMBL/GenBank/DDBJ databases">
        <title>Micromonosporas from Atacama Desert.</title>
        <authorList>
            <person name="Carro L."/>
            <person name="Golinska P."/>
            <person name="Klenk H.-P."/>
            <person name="Goodfellow M."/>
        </authorList>
    </citation>
    <scope>NUCLEOTIDE SEQUENCE [LARGE SCALE GENOMIC DNA]</scope>
    <source>
        <strain evidence="2 3">4G51</strain>
    </source>
</reference>
<sequence>MVCTTRPVVVGSDSADAGAGASNGDRPRLARLLLRDPGVTTAVVEHRGRLARFGVQGSSCALAATGRRIVVLDEAEVADELVEDVVDAVTSCCVRMYGCGSAAR</sequence>
<comment type="caution">
    <text evidence="2">The sequence shown here is derived from an EMBL/GenBank/DDBJ whole genome shotgun (WGS) entry which is preliminary data.</text>
</comment>
<evidence type="ECO:0008006" key="4">
    <source>
        <dbReference type="Google" id="ProtNLM"/>
    </source>
</evidence>
<name>A0A317DP20_9ACTN</name>
<dbReference type="SUPFAM" id="SSF53041">
    <property type="entry name" value="Resolvase-like"/>
    <property type="match status" value="1"/>
</dbReference>
<feature type="region of interest" description="Disordered" evidence="1">
    <location>
        <begin position="1"/>
        <end position="25"/>
    </location>
</feature>
<protein>
    <recommendedName>
        <fullName evidence="4">Resolvase/invertase-type recombinase catalytic domain-containing protein</fullName>
    </recommendedName>
</protein>
<dbReference type="Proteomes" id="UP000246050">
    <property type="component" value="Unassembled WGS sequence"/>
</dbReference>
<feature type="compositionally biased region" description="Low complexity" evidence="1">
    <location>
        <begin position="8"/>
        <end position="25"/>
    </location>
</feature>
<dbReference type="GO" id="GO:0000150">
    <property type="term" value="F:DNA strand exchange activity"/>
    <property type="evidence" value="ECO:0007669"/>
    <property type="project" value="InterPro"/>
</dbReference>
<accession>A0A317DP20</accession>
<evidence type="ECO:0000313" key="3">
    <source>
        <dbReference type="Proteomes" id="UP000246050"/>
    </source>
</evidence>
<dbReference type="EMBL" id="QGKS01000227">
    <property type="protein sequence ID" value="PWR14533.1"/>
    <property type="molecule type" value="Genomic_DNA"/>
</dbReference>
<proteinExistence type="predicted"/>